<accession>A0ABV8JE79</accession>
<dbReference type="Proteomes" id="UP001595843">
    <property type="component" value="Unassembled WGS sequence"/>
</dbReference>
<evidence type="ECO:0000259" key="1">
    <source>
        <dbReference type="Pfam" id="PF00144"/>
    </source>
</evidence>
<dbReference type="InterPro" id="IPR001466">
    <property type="entry name" value="Beta-lactam-related"/>
</dbReference>
<dbReference type="EC" id="3.-.-.-" evidence="2"/>
<evidence type="ECO:0000313" key="3">
    <source>
        <dbReference type="Proteomes" id="UP001595843"/>
    </source>
</evidence>
<dbReference type="EMBL" id="JBHSAP010000007">
    <property type="protein sequence ID" value="MFC4076057.1"/>
    <property type="molecule type" value="Genomic_DNA"/>
</dbReference>
<name>A0ABV8JE79_9BACL</name>
<dbReference type="Pfam" id="PF00144">
    <property type="entry name" value="Beta-lactamase"/>
    <property type="match status" value="1"/>
</dbReference>
<keyword evidence="3" id="KW-1185">Reference proteome</keyword>
<dbReference type="SUPFAM" id="SSF56601">
    <property type="entry name" value="beta-lactamase/transpeptidase-like"/>
    <property type="match status" value="1"/>
</dbReference>
<organism evidence="2 3">
    <name type="scientific">Salinithrix halophila</name>
    <dbReference type="NCBI Taxonomy" id="1485204"/>
    <lineage>
        <taxon>Bacteria</taxon>
        <taxon>Bacillati</taxon>
        <taxon>Bacillota</taxon>
        <taxon>Bacilli</taxon>
        <taxon>Bacillales</taxon>
        <taxon>Thermoactinomycetaceae</taxon>
        <taxon>Salinithrix</taxon>
    </lineage>
</organism>
<dbReference type="InterPro" id="IPR050491">
    <property type="entry name" value="AmpC-like"/>
</dbReference>
<dbReference type="PANTHER" id="PTHR46825">
    <property type="entry name" value="D-ALANYL-D-ALANINE-CARBOXYPEPTIDASE/ENDOPEPTIDASE AMPH"/>
    <property type="match status" value="1"/>
</dbReference>
<evidence type="ECO:0000313" key="2">
    <source>
        <dbReference type="EMBL" id="MFC4076057.1"/>
    </source>
</evidence>
<sequence length="338" mass="38150">MAVSPSKKILEVIRSQQPQPSDEWSVAWYDQGDEWVGCYKGETLEEAAAQSLYEIGSLTKVFTALLLAHEVTKGEVKLTDFVHSFFKEPLDGKEGKMTLEHLATHTSGLPRLPFRMIWRYWFPDPFFKKYKQNPYRTYGARELFQDLRWYVDDPLSETSHYSNFGYALLGYILASKRKQSFDESITQAISEPLGLKETRYPLPQELKSNLLKGFDPQGNPVPHWEFQVFAGAGALRSSIHDLLLFLKANLTPPTTMKEAIQLTHDVRIREPGGLSVCLGWQANEKTGWFGHNGETAGFSSFMAFHSENQQAIAVLCNRAGAGVDEIAKHLVEELSKGG</sequence>
<comment type="caution">
    <text evidence="2">The sequence shown here is derived from an EMBL/GenBank/DDBJ whole genome shotgun (WGS) entry which is preliminary data.</text>
</comment>
<dbReference type="GO" id="GO:0016787">
    <property type="term" value="F:hydrolase activity"/>
    <property type="evidence" value="ECO:0007669"/>
    <property type="project" value="UniProtKB-KW"/>
</dbReference>
<keyword evidence="2" id="KW-0378">Hydrolase</keyword>
<dbReference type="Gene3D" id="3.40.710.10">
    <property type="entry name" value="DD-peptidase/beta-lactamase superfamily"/>
    <property type="match status" value="1"/>
</dbReference>
<protein>
    <submittedName>
        <fullName evidence="2">Serine hydrolase domain-containing protein</fullName>
        <ecNumber evidence="2">3.-.-.-</ecNumber>
    </submittedName>
</protein>
<dbReference type="PANTHER" id="PTHR46825:SF9">
    <property type="entry name" value="BETA-LACTAMASE-RELATED DOMAIN-CONTAINING PROTEIN"/>
    <property type="match status" value="1"/>
</dbReference>
<dbReference type="RefSeq" id="WP_380702557.1">
    <property type="nucleotide sequence ID" value="NZ_JBHSAP010000007.1"/>
</dbReference>
<gene>
    <name evidence="2" type="ORF">ACFOUO_04465</name>
</gene>
<dbReference type="InterPro" id="IPR012338">
    <property type="entry name" value="Beta-lactam/transpept-like"/>
</dbReference>
<reference evidence="3" key="1">
    <citation type="journal article" date="2019" name="Int. J. Syst. Evol. Microbiol.">
        <title>The Global Catalogue of Microorganisms (GCM) 10K type strain sequencing project: providing services to taxonomists for standard genome sequencing and annotation.</title>
        <authorList>
            <consortium name="The Broad Institute Genomics Platform"/>
            <consortium name="The Broad Institute Genome Sequencing Center for Infectious Disease"/>
            <person name="Wu L."/>
            <person name="Ma J."/>
        </authorList>
    </citation>
    <scope>NUCLEOTIDE SEQUENCE [LARGE SCALE GENOMIC DNA]</scope>
    <source>
        <strain evidence="3">IBRC-M 10813</strain>
    </source>
</reference>
<feature type="domain" description="Beta-lactamase-related" evidence="1">
    <location>
        <begin position="31"/>
        <end position="326"/>
    </location>
</feature>
<proteinExistence type="predicted"/>